<organism evidence="2">
    <name type="scientific">marine metagenome</name>
    <dbReference type="NCBI Taxonomy" id="408172"/>
    <lineage>
        <taxon>unclassified sequences</taxon>
        <taxon>metagenomes</taxon>
        <taxon>ecological metagenomes</taxon>
    </lineage>
</organism>
<protein>
    <recommendedName>
        <fullName evidence="1">SHSP domain-containing protein</fullName>
    </recommendedName>
</protein>
<dbReference type="EMBL" id="UINC01126353">
    <property type="protein sequence ID" value="SVD04775.1"/>
    <property type="molecule type" value="Genomic_DNA"/>
</dbReference>
<feature type="domain" description="SHSP" evidence="1">
    <location>
        <begin position="57"/>
        <end position="171"/>
    </location>
</feature>
<proteinExistence type="predicted"/>
<evidence type="ECO:0000313" key="2">
    <source>
        <dbReference type="EMBL" id="SVD04775.1"/>
    </source>
</evidence>
<dbReference type="Gene3D" id="2.60.40.790">
    <property type="match status" value="1"/>
</dbReference>
<dbReference type="PROSITE" id="PS01031">
    <property type="entry name" value="SHSP"/>
    <property type="match status" value="1"/>
</dbReference>
<dbReference type="AlphaFoldDB" id="A0A382S5N4"/>
<dbReference type="InterPro" id="IPR002068">
    <property type="entry name" value="A-crystallin/Hsp20_dom"/>
</dbReference>
<dbReference type="SUPFAM" id="SSF49764">
    <property type="entry name" value="HSP20-like chaperones"/>
    <property type="match status" value="1"/>
</dbReference>
<dbReference type="Pfam" id="PF00011">
    <property type="entry name" value="HSP20"/>
    <property type="match status" value="1"/>
</dbReference>
<dbReference type="InterPro" id="IPR031107">
    <property type="entry name" value="Small_HSP"/>
</dbReference>
<evidence type="ECO:0000259" key="1">
    <source>
        <dbReference type="PROSITE" id="PS01031"/>
    </source>
</evidence>
<dbReference type="CDD" id="cd06464">
    <property type="entry name" value="ACD_sHsps-like"/>
    <property type="match status" value="1"/>
</dbReference>
<accession>A0A382S5N4</accession>
<dbReference type="InterPro" id="IPR008978">
    <property type="entry name" value="HSP20-like_chaperone"/>
</dbReference>
<dbReference type="PANTHER" id="PTHR11527">
    <property type="entry name" value="HEAT-SHOCK PROTEIN 20 FAMILY MEMBER"/>
    <property type="match status" value="1"/>
</dbReference>
<reference evidence="2" key="1">
    <citation type="submission" date="2018-05" db="EMBL/GenBank/DDBJ databases">
        <authorList>
            <person name="Lanie J.A."/>
            <person name="Ng W.-L."/>
            <person name="Kazmierczak K.M."/>
            <person name="Andrzejewski T.M."/>
            <person name="Davidsen T.M."/>
            <person name="Wayne K.J."/>
            <person name="Tettelin H."/>
            <person name="Glass J.I."/>
            <person name="Rusch D."/>
            <person name="Podicherti R."/>
            <person name="Tsui H.-C.T."/>
            <person name="Winkler M.E."/>
        </authorList>
    </citation>
    <scope>NUCLEOTIDE SEQUENCE</scope>
</reference>
<gene>
    <name evidence="2" type="ORF">METZ01_LOCUS357629</name>
</gene>
<sequence length="171" mass="18862">MRNNESKNFNHHLLQGAITMAFTTLVPSTRVNAHPARSPFNLFDAFFNDSRLPAANGNGTSFSPRVDVNESETAYEISAELPGLADKDIEITVVDGVLTLKGEKSSEQEEKEGSYYRQERAYGSFERSFHLPDEVEADKVEANFKNGVLTVGLPKSEEAQSVVHKVEVKAG</sequence>
<name>A0A382S5N4_9ZZZZ</name>